<name>A0ABU5ZSJ4_9FLAO</name>
<dbReference type="InterPro" id="IPR006016">
    <property type="entry name" value="UspA"/>
</dbReference>
<protein>
    <submittedName>
        <fullName evidence="3">Universal stress protein</fullName>
    </submittedName>
</protein>
<comment type="caution">
    <text evidence="3">The sequence shown here is derived from an EMBL/GenBank/DDBJ whole genome shotgun (WGS) entry which is preliminary data.</text>
</comment>
<evidence type="ECO:0000256" key="1">
    <source>
        <dbReference type="ARBA" id="ARBA00008791"/>
    </source>
</evidence>
<dbReference type="EMBL" id="JAYKLX010000003">
    <property type="protein sequence ID" value="MEB3345041.1"/>
    <property type="molecule type" value="Genomic_DNA"/>
</dbReference>
<sequence>MKRILVPTDFSNNAYNALYYATRLFKNEPCKFYILNTCDINRSAISGNKDSEDLDQEVSKRANEKLTETLHSIVRDTEDFDHTFGTILSAKKLLETIEETVKSEGIDLIVMGTKGATGAKGFFIGSNTSNIIEKTKCCPVLAVPDEFNFEDTREIAFSGQKLV</sequence>
<keyword evidence="4" id="KW-1185">Reference proteome</keyword>
<reference evidence="3 4" key="1">
    <citation type="journal article" date="2013" name="Int. J. Syst. Evol. Microbiol.">
        <title>Aquimarina gracilis sp. nov., isolated from the gut microflora of a mussel, Mytilus coruscus, and emended description of Aquimarina spongiae.</title>
        <authorList>
            <person name="Park S.C."/>
            <person name="Choe H.N."/>
            <person name="Baik K.S."/>
            <person name="Seong C.N."/>
        </authorList>
    </citation>
    <scope>NUCLEOTIDE SEQUENCE [LARGE SCALE GENOMIC DNA]</scope>
    <source>
        <strain evidence="3 4">PSC32</strain>
    </source>
</reference>
<gene>
    <name evidence="3" type="ORF">U6A24_06195</name>
</gene>
<dbReference type="PANTHER" id="PTHR46268">
    <property type="entry name" value="STRESS RESPONSE PROTEIN NHAX"/>
    <property type="match status" value="1"/>
</dbReference>
<dbReference type="RefSeq" id="WP_324179077.1">
    <property type="nucleotide sequence ID" value="NZ_BAABAW010000008.1"/>
</dbReference>
<dbReference type="Proteomes" id="UP001327027">
    <property type="component" value="Unassembled WGS sequence"/>
</dbReference>
<accession>A0ABU5ZSJ4</accession>
<dbReference type="SUPFAM" id="SSF52402">
    <property type="entry name" value="Adenine nucleotide alpha hydrolases-like"/>
    <property type="match status" value="1"/>
</dbReference>
<evidence type="ECO:0000313" key="3">
    <source>
        <dbReference type="EMBL" id="MEB3345041.1"/>
    </source>
</evidence>
<feature type="domain" description="UspA" evidence="2">
    <location>
        <begin position="1"/>
        <end position="144"/>
    </location>
</feature>
<dbReference type="InterPro" id="IPR006015">
    <property type="entry name" value="Universal_stress_UspA"/>
</dbReference>
<dbReference type="CDD" id="cd00293">
    <property type="entry name" value="USP-like"/>
    <property type="match status" value="1"/>
</dbReference>
<evidence type="ECO:0000313" key="4">
    <source>
        <dbReference type="Proteomes" id="UP001327027"/>
    </source>
</evidence>
<dbReference type="Pfam" id="PF00582">
    <property type="entry name" value="Usp"/>
    <property type="match status" value="1"/>
</dbReference>
<comment type="similarity">
    <text evidence="1">Belongs to the universal stress protein A family.</text>
</comment>
<dbReference type="PRINTS" id="PR01438">
    <property type="entry name" value="UNVRSLSTRESS"/>
</dbReference>
<dbReference type="InterPro" id="IPR014729">
    <property type="entry name" value="Rossmann-like_a/b/a_fold"/>
</dbReference>
<dbReference type="Gene3D" id="3.40.50.620">
    <property type="entry name" value="HUPs"/>
    <property type="match status" value="1"/>
</dbReference>
<dbReference type="PANTHER" id="PTHR46268:SF6">
    <property type="entry name" value="UNIVERSAL STRESS PROTEIN UP12"/>
    <property type="match status" value="1"/>
</dbReference>
<proteinExistence type="inferred from homology"/>
<evidence type="ECO:0000259" key="2">
    <source>
        <dbReference type="Pfam" id="PF00582"/>
    </source>
</evidence>
<organism evidence="3 4">
    <name type="scientific">Aquimarina gracilis</name>
    <dbReference type="NCBI Taxonomy" id="874422"/>
    <lineage>
        <taxon>Bacteria</taxon>
        <taxon>Pseudomonadati</taxon>
        <taxon>Bacteroidota</taxon>
        <taxon>Flavobacteriia</taxon>
        <taxon>Flavobacteriales</taxon>
        <taxon>Flavobacteriaceae</taxon>
        <taxon>Aquimarina</taxon>
    </lineage>
</organism>